<keyword evidence="5" id="KW-0540">Nuclease</keyword>
<dbReference type="InterPro" id="IPR044946">
    <property type="entry name" value="Restrct_endonuc_typeI_TRD_sf"/>
</dbReference>
<dbReference type="EMBL" id="VBTE01000039">
    <property type="protein sequence ID" value="TLQ06114.1"/>
    <property type="molecule type" value="Genomic_DNA"/>
</dbReference>
<gene>
    <name evidence="5" type="ORF">FEZ48_11080</name>
</gene>
<dbReference type="Gene3D" id="1.10.287.1120">
    <property type="entry name" value="Bipartite methylase S protein"/>
    <property type="match status" value="1"/>
</dbReference>
<dbReference type="Proteomes" id="UP000307201">
    <property type="component" value="Unassembled WGS sequence"/>
</dbReference>
<dbReference type="Gene3D" id="3.90.220.20">
    <property type="entry name" value="DNA methylase specificity domains"/>
    <property type="match status" value="2"/>
</dbReference>
<dbReference type="GO" id="GO:0009307">
    <property type="term" value="P:DNA restriction-modification system"/>
    <property type="evidence" value="ECO:0007669"/>
    <property type="project" value="UniProtKB-KW"/>
</dbReference>
<keyword evidence="5" id="KW-0255">Endonuclease</keyword>
<comment type="caution">
    <text evidence="5">The sequence shown here is derived from an EMBL/GenBank/DDBJ whole genome shotgun (WGS) entry which is preliminary data.</text>
</comment>
<dbReference type="OrthoDB" id="9795776at2"/>
<proteinExistence type="inferred from homology"/>
<evidence type="ECO:0000256" key="2">
    <source>
        <dbReference type="ARBA" id="ARBA00022747"/>
    </source>
</evidence>
<dbReference type="AlphaFoldDB" id="A0A5R9C0B7"/>
<dbReference type="InterPro" id="IPR052021">
    <property type="entry name" value="Type-I_RS_S_subunit"/>
</dbReference>
<dbReference type="GO" id="GO:0003677">
    <property type="term" value="F:DNA binding"/>
    <property type="evidence" value="ECO:0007669"/>
    <property type="project" value="UniProtKB-KW"/>
</dbReference>
<dbReference type="GO" id="GO:0004519">
    <property type="term" value="F:endonuclease activity"/>
    <property type="evidence" value="ECO:0007669"/>
    <property type="project" value="UniProtKB-KW"/>
</dbReference>
<protein>
    <submittedName>
        <fullName evidence="5">Restriction endonuclease subunit S</fullName>
    </submittedName>
</protein>
<keyword evidence="2" id="KW-0680">Restriction system</keyword>
<reference evidence="5 6" key="1">
    <citation type="submission" date="2019-05" db="EMBL/GenBank/DDBJ databases">
        <title>The metagenome of a microbial culture collection derived from dairy environment covers the genomic content of the human microbiome.</title>
        <authorList>
            <person name="Roder T."/>
            <person name="Wuthrich D."/>
            <person name="Sattari Z."/>
            <person name="Von Ah U."/>
            <person name="Bar C."/>
            <person name="Ronchi F."/>
            <person name="Macpherson A.J."/>
            <person name="Ganal-Vonarburg S.C."/>
            <person name="Bruggmann R."/>
            <person name="Vergeres G."/>
        </authorList>
    </citation>
    <scope>NUCLEOTIDE SEQUENCE [LARGE SCALE GENOMIC DNA]</scope>
    <source>
        <strain evidence="5 6">FAM 24235</strain>
    </source>
</reference>
<keyword evidence="3" id="KW-0238">DNA-binding</keyword>
<comment type="similarity">
    <text evidence="1">Belongs to the type-I restriction system S methylase family.</text>
</comment>
<name>A0A5R9C0B7_9LACT</name>
<dbReference type="PANTHER" id="PTHR30408:SF12">
    <property type="entry name" value="TYPE I RESTRICTION ENZYME MJAVIII SPECIFICITY SUBUNIT"/>
    <property type="match status" value="1"/>
</dbReference>
<sequence length="388" mass="45144">MILKIWNIYAWEQRKLINVAGYRNGKAHEQDIDESGKYIVVNSKFVSTNGSVKKYSSSLKEPLQIGEIAFVLSDVPSGKAIARTFLVSEDGKYSLNQRIAGITPYESTDSYFLSILMNRNKYFLRFDNGVGQTNLSKAEVENFPEYYPNFDEQQSVGLFFKKLDITIALHQCKLDKLNSLKKAYLQFLFPEKDKNSPRIRFVNFTKNWEQRKVGEFLSESRISGSNGKVAKKLTVKLWRKGVISKEDKYQGSEATNYYIRKKGQFIYGKLDFLNQAFGIIPDYLDGYESTLDLPSFNISKNLDSFFFIEYISRKQFYLYQGIIANGSRKAKRIHPDTFYNMPLLIPNIKEQFKIGLFFKQIDNTINLHQQKLHKLKELKKAYLKKMFV</sequence>
<organism evidence="5 6">
    <name type="scientific">Marinilactibacillus psychrotolerans</name>
    <dbReference type="NCBI Taxonomy" id="191770"/>
    <lineage>
        <taxon>Bacteria</taxon>
        <taxon>Bacillati</taxon>
        <taxon>Bacillota</taxon>
        <taxon>Bacilli</taxon>
        <taxon>Lactobacillales</taxon>
        <taxon>Carnobacteriaceae</taxon>
        <taxon>Marinilactibacillus</taxon>
    </lineage>
</organism>
<evidence type="ECO:0000256" key="3">
    <source>
        <dbReference type="ARBA" id="ARBA00023125"/>
    </source>
</evidence>
<feature type="domain" description="Type I restriction modification DNA specificity" evidence="4">
    <location>
        <begin position="11"/>
        <end position="178"/>
    </location>
</feature>
<evidence type="ECO:0000313" key="6">
    <source>
        <dbReference type="Proteomes" id="UP000307201"/>
    </source>
</evidence>
<evidence type="ECO:0000259" key="4">
    <source>
        <dbReference type="Pfam" id="PF01420"/>
    </source>
</evidence>
<dbReference type="SUPFAM" id="SSF116734">
    <property type="entry name" value="DNA methylase specificity domain"/>
    <property type="match status" value="2"/>
</dbReference>
<keyword evidence="5" id="KW-0378">Hydrolase</keyword>
<evidence type="ECO:0000256" key="1">
    <source>
        <dbReference type="ARBA" id="ARBA00010923"/>
    </source>
</evidence>
<dbReference type="InterPro" id="IPR000055">
    <property type="entry name" value="Restrct_endonuc_typeI_TRD"/>
</dbReference>
<accession>A0A5R9C0B7</accession>
<evidence type="ECO:0000313" key="5">
    <source>
        <dbReference type="EMBL" id="TLQ06114.1"/>
    </source>
</evidence>
<dbReference type="Pfam" id="PF01420">
    <property type="entry name" value="Methylase_S"/>
    <property type="match status" value="1"/>
</dbReference>
<dbReference type="PANTHER" id="PTHR30408">
    <property type="entry name" value="TYPE-1 RESTRICTION ENZYME ECOKI SPECIFICITY PROTEIN"/>
    <property type="match status" value="1"/>
</dbReference>